<dbReference type="RefSeq" id="XP_070886769.1">
    <property type="nucleotide sequence ID" value="XM_071035431.1"/>
</dbReference>
<dbReference type="Proteomes" id="UP001610432">
    <property type="component" value="Unassembled WGS sequence"/>
</dbReference>
<evidence type="ECO:0000313" key="2">
    <source>
        <dbReference type="Proteomes" id="UP001610432"/>
    </source>
</evidence>
<reference evidence="1 2" key="1">
    <citation type="submission" date="2024-07" db="EMBL/GenBank/DDBJ databases">
        <title>Section-level genome sequencing and comparative genomics of Aspergillus sections Usti and Cavernicolus.</title>
        <authorList>
            <consortium name="Lawrence Berkeley National Laboratory"/>
            <person name="Nybo J.L."/>
            <person name="Vesth T.C."/>
            <person name="Theobald S."/>
            <person name="Frisvad J.C."/>
            <person name="Larsen T.O."/>
            <person name="Kjaerboelling I."/>
            <person name="Rothschild-Mancinelli K."/>
            <person name="Lyhne E.K."/>
            <person name="Kogle M.E."/>
            <person name="Barry K."/>
            <person name="Clum A."/>
            <person name="Na H."/>
            <person name="Ledsgaard L."/>
            <person name="Lin J."/>
            <person name="Lipzen A."/>
            <person name="Kuo A."/>
            <person name="Riley R."/>
            <person name="Mondo S."/>
            <person name="Labutti K."/>
            <person name="Haridas S."/>
            <person name="Pangalinan J."/>
            <person name="Salamov A.A."/>
            <person name="Simmons B.A."/>
            <person name="Magnuson J.K."/>
            <person name="Chen J."/>
            <person name="Drula E."/>
            <person name="Henrissat B."/>
            <person name="Wiebenga A."/>
            <person name="Lubbers R.J."/>
            <person name="Gomes A.C."/>
            <person name="Macurrencykelacurrency M.R."/>
            <person name="Stajich J."/>
            <person name="Grigoriev I.V."/>
            <person name="Mortensen U.H."/>
            <person name="De Vries R.P."/>
            <person name="Baker S.E."/>
            <person name="Andersen M.R."/>
        </authorList>
    </citation>
    <scope>NUCLEOTIDE SEQUENCE [LARGE SCALE GENOMIC DNA]</scope>
    <source>
        <strain evidence="1 2">CBS 449.75</strain>
    </source>
</reference>
<accession>A0ABR4LTC5</accession>
<comment type="caution">
    <text evidence="1">The sequence shown here is derived from an EMBL/GenBank/DDBJ whole genome shotgun (WGS) entry which is preliminary data.</text>
</comment>
<evidence type="ECO:0000313" key="1">
    <source>
        <dbReference type="EMBL" id="KAL2867790.1"/>
    </source>
</evidence>
<dbReference type="GeneID" id="98150503"/>
<sequence>MQPYPTQDDPEYSLYLGIYPKDSLHDAHWALLLIHPDSTTCDVYQSVQTPNQSIPYDRKMLKYQDISDITSDSAYCGRLGTIQADDKMKFSLKYFDTVPGPSQFFVLRFLFALAEEGLVEQLVVRDVARIASYSAGELEEYGDMHFPADREFLDAHGGYFAIPERDGKAFG</sequence>
<name>A0ABR4LTC5_9EURO</name>
<proteinExistence type="predicted"/>
<protein>
    <submittedName>
        <fullName evidence="1">Uncharacterized protein</fullName>
    </submittedName>
</protein>
<dbReference type="EMBL" id="JBFXLQ010000017">
    <property type="protein sequence ID" value="KAL2867790.1"/>
    <property type="molecule type" value="Genomic_DNA"/>
</dbReference>
<gene>
    <name evidence="1" type="ORF">BJX67DRAFT_77459</name>
</gene>
<organism evidence="1 2">
    <name type="scientific">Aspergillus lucknowensis</name>
    <dbReference type="NCBI Taxonomy" id="176173"/>
    <lineage>
        <taxon>Eukaryota</taxon>
        <taxon>Fungi</taxon>
        <taxon>Dikarya</taxon>
        <taxon>Ascomycota</taxon>
        <taxon>Pezizomycotina</taxon>
        <taxon>Eurotiomycetes</taxon>
        <taxon>Eurotiomycetidae</taxon>
        <taxon>Eurotiales</taxon>
        <taxon>Aspergillaceae</taxon>
        <taxon>Aspergillus</taxon>
        <taxon>Aspergillus subgen. Nidulantes</taxon>
    </lineage>
</organism>
<keyword evidence="2" id="KW-1185">Reference proteome</keyword>